<reference evidence="1 2" key="1">
    <citation type="submission" date="2016-06" db="EMBL/GenBank/DDBJ databases">
        <title>Insight into the functional genes involving in sulfur oxidation in Pearl River water.</title>
        <authorList>
            <person name="Luo J."/>
            <person name="Tan X."/>
            <person name="Lin W."/>
        </authorList>
    </citation>
    <scope>NUCLEOTIDE SEQUENCE [LARGE SCALE GENOMIC DNA]</scope>
    <source>
        <strain evidence="1 2">LS2</strain>
    </source>
</reference>
<proteinExistence type="predicted"/>
<dbReference type="EMBL" id="CP016027">
    <property type="protein sequence ID" value="ANJ66724.1"/>
    <property type="molecule type" value="Genomic_DNA"/>
</dbReference>
<organism evidence="1 2">
    <name type="scientific">Halothiobacillus diazotrophicus</name>
    <dbReference type="NCBI Taxonomy" id="1860122"/>
    <lineage>
        <taxon>Bacteria</taxon>
        <taxon>Pseudomonadati</taxon>
        <taxon>Pseudomonadota</taxon>
        <taxon>Gammaproteobacteria</taxon>
        <taxon>Chromatiales</taxon>
        <taxon>Halothiobacillaceae</taxon>
        <taxon>Halothiobacillus</taxon>
    </lineage>
</organism>
<dbReference type="KEGG" id="haz:A9404_04435"/>
<evidence type="ECO:0008006" key="3">
    <source>
        <dbReference type="Google" id="ProtNLM"/>
    </source>
</evidence>
<sequence>MPISLFVDSNAWDAFFDRGVDLRLELPSDQFSIQITREAEFEIPHMPSEKRKYVEAALNDRMISTDTYFGFYDESLPPEQQRVAGFDCGRFASEEELAVLRAERSSVGPTKRPTGLYRNEADVSLAARSTVSVVLTCDGKRALKRAKTKHGGTVIDLKKWNAGESLATFIRAELSK</sequence>
<protein>
    <recommendedName>
        <fullName evidence="3">PIN domain-containing protein</fullName>
    </recommendedName>
</protein>
<gene>
    <name evidence="1" type="ORF">A9404_04435</name>
</gene>
<keyword evidence="2" id="KW-1185">Reference proteome</keyword>
<accession>A0A191ZFR6</accession>
<name>A0A191ZFR6_9GAMM</name>
<evidence type="ECO:0000313" key="2">
    <source>
        <dbReference type="Proteomes" id="UP000078596"/>
    </source>
</evidence>
<dbReference type="AlphaFoldDB" id="A0A191ZFR6"/>
<evidence type="ECO:0000313" key="1">
    <source>
        <dbReference type="EMBL" id="ANJ66724.1"/>
    </source>
</evidence>
<dbReference type="Proteomes" id="UP000078596">
    <property type="component" value="Chromosome"/>
</dbReference>